<dbReference type="InterPro" id="IPR005174">
    <property type="entry name" value="KIB1-4_b-propeller"/>
</dbReference>
<proteinExistence type="predicted"/>
<name>A0AAE0E2L4_9ROSI</name>
<dbReference type="EMBL" id="JANJYJ010000007">
    <property type="protein sequence ID" value="KAK3200547.1"/>
    <property type="molecule type" value="Genomic_DNA"/>
</dbReference>
<evidence type="ECO:0000313" key="3">
    <source>
        <dbReference type="Proteomes" id="UP001281410"/>
    </source>
</evidence>
<feature type="domain" description="KIB1-4 beta-propeller" evidence="1">
    <location>
        <begin position="7"/>
        <end position="207"/>
    </location>
</feature>
<protein>
    <recommendedName>
        <fullName evidence="1">KIB1-4 beta-propeller domain-containing protein</fullName>
    </recommendedName>
</protein>
<evidence type="ECO:0000313" key="2">
    <source>
        <dbReference type="EMBL" id="KAK3200547.1"/>
    </source>
</evidence>
<keyword evidence="3" id="KW-1185">Reference proteome</keyword>
<dbReference type="Pfam" id="PF03478">
    <property type="entry name" value="Beta-prop_KIB1-4"/>
    <property type="match status" value="1"/>
</dbReference>
<dbReference type="Proteomes" id="UP001281410">
    <property type="component" value="Unassembled WGS sequence"/>
</dbReference>
<comment type="caution">
    <text evidence="2">The sequence shown here is derived from an EMBL/GenBank/DDBJ whole genome shotgun (WGS) entry which is preliminary data.</text>
</comment>
<dbReference type="AlphaFoldDB" id="A0AAE0E2L4"/>
<reference evidence="2" key="1">
    <citation type="journal article" date="2023" name="Plant J.">
        <title>Genome sequences and population genomics provide insights into the demographic history, inbreeding, and mutation load of two 'living fossil' tree species of Dipteronia.</title>
        <authorList>
            <person name="Feng Y."/>
            <person name="Comes H.P."/>
            <person name="Chen J."/>
            <person name="Zhu S."/>
            <person name="Lu R."/>
            <person name="Zhang X."/>
            <person name="Li P."/>
            <person name="Qiu J."/>
            <person name="Olsen K.M."/>
            <person name="Qiu Y."/>
        </authorList>
    </citation>
    <scope>NUCLEOTIDE SEQUENCE</scope>
    <source>
        <strain evidence="2">NBL</strain>
    </source>
</reference>
<sequence>MCPSRPLFFYCPFTNEIIRLPELEELCFSYRATFSTAPTSSDCVIFVYQPYPDSWSSLCFDGHFWEIKNVAYAKGVFYCAFDPILPYMGAYNPALQEWKIHPYPPFIHRRDYRDLYLFDSPTDDKDLLLAYYTSGGYYPDFVYRFDQSQMEWFKIKNFISVSSCNEDGHGLVEIETLNNRVLFRSSIQYISLPAEGEASRLANTIHWCSSKRWVWSGGVRSCPQIYDWVDQRFEKKWSKFWIHPPHAHKFITGCSELEPALD</sequence>
<accession>A0AAE0E2L4</accession>
<evidence type="ECO:0000259" key="1">
    <source>
        <dbReference type="Pfam" id="PF03478"/>
    </source>
</evidence>
<organism evidence="2 3">
    <name type="scientific">Dipteronia sinensis</name>
    <dbReference type="NCBI Taxonomy" id="43782"/>
    <lineage>
        <taxon>Eukaryota</taxon>
        <taxon>Viridiplantae</taxon>
        <taxon>Streptophyta</taxon>
        <taxon>Embryophyta</taxon>
        <taxon>Tracheophyta</taxon>
        <taxon>Spermatophyta</taxon>
        <taxon>Magnoliopsida</taxon>
        <taxon>eudicotyledons</taxon>
        <taxon>Gunneridae</taxon>
        <taxon>Pentapetalae</taxon>
        <taxon>rosids</taxon>
        <taxon>malvids</taxon>
        <taxon>Sapindales</taxon>
        <taxon>Sapindaceae</taxon>
        <taxon>Hippocastanoideae</taxon>
        <taxon>Acereae</taxon>
        <taxon>Dipteronia</taxon>
    </lineage>
</organism>
<gene>
    <name evidence="2" type="ORF">Dsin_023962</name>
</gene>